<keyword evidence="6 12" id="KW-0812">Transmembrane</keyword>
<dbReference type="PIRSF" id="PIRSF016933">
    <property type="entry name" value="PrsW"/>
    <property type="match status" value="1"/>
</dbReference>
<dbReference type="Pfam" id="PF13367">
    <property type="entry name" value="PrsW-protease"/>
    <property type="match status" value="1"/>
</dbReference>
<dbReference type="PANTHER" id="PTHR36844">
    <property type="entry name" value="PROTEASE PRSW"/>
    <property type="match status" value="1"/>
</dbReference>
<evidence type="ECO:0000256" key="2">
    <source>
        <dbReference type="ARBA" id="ARBA00009165"/>
    </source>
</evidence>
<comment type="caution">
    <text evidence="13">The sequence shown here is derived from an EMBL/GenBank/DDBJ whole genome shotgun (WGS) entry which is preliminary data.</text>
</comment>
<comment type="function">
    <text evidence="11">Involved in the degradation of specific anti-sigma factors.</text>
</comment>
<keyword evidence="8 12" id="KW-1133">Transmembrane helix</keyword>
<dbReference type="GO" id="GO:0008237">
    <property type="term" value="F:metallopeptidase activity"/>
    <property type="evidence" value="ECO:0007669"/>
    <property type="project" value="UniProtKB-KW"/>
</dbReference>
<keyword evidence="4 11" id="KW-1003">Cell membrane</keyword>
<evidence type="ECO:0000256" key="12">
    <source>
        <dbReference type="SAM" id="Phobius"/>
    </source>
</evidence>
<dbReference type="NCBIfam" id="NF033739">
    <property type="entry name" value="intramemb_PrsW"/>
    <property type="match status" value="1"/>
</dbReference>
<evidence type="ECO:0000256" key="7">
    <source>
        <dbReference type="ARBA" id="ARBA00022801"/>
    </source>
</evidence>
<sequence>MNTIQSNEMSTPLFSIITAAVAPGIALLVYFYLKDRYHAEPIHVVIRLFLIGFLIVLPIMIIQHGLVLSWGKQPFVFSFVISAFVEEGVKWFVLYHMIYNHVEFDEHYDGILYAVAISLGFATIENVLYAWLNQASFAYLLMRALLPVSGHALFGVLMGYYMGKSKFTLQKDKKKLLAFSFLVPLFWHGVYDIILMTMTKYWLWFVVPLMMFLWYFGMGKVRKANAGSPLRMVKHEEDPSRFRP</sequence>
<evidence type="ECO:0000313" key="13">
    <source>
        <dbReference type="EMBL" id="MBD8497653.1"/>
    </source>
</evidence>
<feature type="transmembrane region" description="Helical" evidence="12">
    <location>
        <begin position="12"/>
        <end position="33"/>
    </location>
</feature>
<evidence type="ECO:0000256" key="3">
    <source>
        <dbReference type="ARBA" id="ARBA00018997"/>
    </source>
</evidence>
<keyword evidence="14" id="KW-1185">Reference proteome</keyword>
<evidence type="ECO:0000256" key="4">
    <source>
        <dbReference type="ARBA" id="ARBA00022475"/>
    </source>
</evidence>
<comment type="similarity">
    <text evidence="2 11">Belongs to the protease PrsW family.</text>
</comment>
<dbReference type="PANTHER" id="PTHR36844:SF1">
    <property type="entry name" value="PROTEASE PRSW"/>
    <property type="match status" value="1"/>
</dbReference>
<reference evidence="13 14" key="1">
    <citation type="submission" date="2020-09" db="EMBL/GenBank/DDBJ databases">
        <title>Paenibacillus sp. CAU 1523 isolated from sand of Haeundae Beach.</title>
        <authorList>
            <person name="Kim W."/>
        </authorList>
    </citation>
    <scope>NUCLEOTIDE SEQUENCE [LARGE SCALE GENOMIC DNA]</scope>
    <source>
        <strain evidence="13 14">CAU 1523</strain>
    </source>
</reference>
<evidence type="ECO:0000256" key="11">
    <source>
        <dbReference type="PIRNR" id="PIRNR016933"/>
    </source>
</evidence>
<name>A0ABR9AU50_9BACL</name>
<evidence type="ECO:0000313" key="14">
    <source>
        <dbReference type="Proteomes" id="UP000634529"/>
    </source>
</evidence>
<dbReference type="EC" id="3.4.-.-" evidence="11"/>
<proteinExistence type="inferred from homology"/>
<feature type="transmembrane region" description="Helical" evidence="12">
    <location>
        <begin position="110"/>
        <end position="132"/>
    </location>
</feature>
<feature type="transmembrane region" description="Helical" evidence="12">
    <location>
        <begin position="175"/>
        <end position="195"/>
    </location>
</feature>
<evidence type="ECO:0000256" key="5">
    <source>
        <dbReference type="ARBA" id="ARBA00022670"/>
    </source>
</evidence>
<keyword evidence="7 11" id="KW-0378">Hydrolase</keyword>
<keyword evidence="5 11" id="KW-0645">Protease</keyword>
<keyword evidence="13" id="KW-0482">Metalloprotease</keyword>
<evidence type="ECO:0000256" key="9">
    <source>
        <dbReference type="ARBA" id="ARBA00023136"/>
    </source>
</evidence>
<evidence type="ECO:0000256" key="1">
    <source>
        <dbReference type="ARBA" id="ARBA00004651"/>
    </source>
</evidence>
<dbReference type="InterPro" id="IPR023596">
    <property type="entry name" value="Peptidase_PrsW_arch/bac"/>
</dbReference>
<feature type="transmembrane region" description="Helical" evidence="12">
    <location>
        <begin position="201"/>
        <end position="218"/>
    </location>
</feature>
<dbReference type="InterPro" id="IPR026898">
    <property type="entry name" value="PrsW"/>
</dbReference>
<dbReference type="EMBL" id="JACYTN010000002">
    <property type="protein sequence ID" value="MBD8497653.1"/>
    <property type="molecule type" value="Genomic_DNA"/>
</dbReference>
<dbReference type="RefSeq" id="WP_192024272.1">
    <property type="nucleotide sequence ID" value="NZ_JACYTN010000002.1"/>
</dbReference>
<protein>
    <recommendedName>
        <fullName evidence="3 11">Protease PrsW</fullName>
        <ecNumber evidence="11">3.4.-.-</ecNumber>
    </recommendedName>
    <alternativeName>
        <fullName evidence="10 11">Protease responsible for activating sigma-W</fullName>
    </alternativeName>
</protein>
<accession>A0ABR9AU50</accession>
<dbReference type="Proteomes" id="UP000634529">
    <property type="component" value="Unassembled WGS sequence"/>
</dbReference>
<organism evidence="13 14">
    <name type="scientific">Paenibacillus arenosi</name>
    <dbReference type="NCBI Taxonomy" id="2774142"/>
    <lineage>
        <taxon>Bacteria</taxon>
        <taxon>Bacillati</taxon>
        <taxon>Bacillota</taxon>
        <taxon>Bacilli</taxon>
        <taxon>Bacillales</taxon>
        <taxon>Paenibacillaceae</taxon>
        <taxon>Paenibacillus</taxon>
    </lineage>
</organism>
<feature type="transmembrane region" description="Helical" evidence="12">
    <location>
        <begin position="45"/>
        <end position="63"/>
    </location>
</feature>
<comment type="subcellular location">
    <subcellularLocation>
        <location evidence="1">Cell membrane</location>
        <topology evidence="1">Multi-pass membrane protein</topology>
    </subcellularLocation>
</comment>
<feature type="transmembrane region" description="Helical" evidence="12">
    <location>
        <begin position="144"/>
        <end position="163"/>
    </location>
</feature>
<evidence type="ECO:0000256" key="10">
    <source>
        <dbReference type="ARBA" id="ARBA00030345"/>
    </source>
</evidence>
<evidence type="ECO:0000256" key="6">
    <source>
        <dbReference type="ARBA" id="ARBA00022692"/>
    </source>
</evidence>
<keyword evidence="9 11" id="KW-0472">Membrane</keyword>
<evidence type="ECO:0000256" key="8">
    <source>
        <dbReference type="ARBA" id="ARBA00022989"/>
    </source>
</evidence>
<gene>
    <name evidence="13" type="primary">prsW</name>
    <name evidence="13" type="ORF">IFO66_04970</name>
</gene>